<dbReference type="Pfam" id="PF13202">
    <property type="entry name" value="EF-hand_5"/>
    <property type="match status" value="1"/>
</dbReference>
<dbReference type="PROSITE" id="PS50222">
    <property type="entry name" value="EF_HAND_2"/>
    <property type="match status" value="3"/>
</dbReference>
<dbReference type="InterPro" id="IPR011992">
    <property type="entry name" value="EF-hand-dom_pair"/>
</dbReference>
<dbReference type="GO" id="GO:0005509">
    <property type="term" value="F:calcium ion binding"/>
    <property type="evidence" value="ECO:0007669"/>
    <property type="project" value="InterPro"/>
</dbReference>
<protein>
    <submittedName>
        <fullName evidence="3">Calcium-binding EF-hand</fullName>
    </submittedName>
</protein>
<dbReference type="STRING" id="159087.Daro_0703"/>
<accession>Q47I72</accession>
<organism evidence="3">
    <name type="scientific">Dechloromonas aromatica (strain RCB)</name>
    <dbReference type="NCBI Taxonomy" id="159087"/>
    <lineage>
        <taxon>Bacteria</taxon>
        <taxon>Pseudomonadati</taxon>
        <taxon>Pseudomonadota</taxon>
        <taxon>Betaproteobacteria</taxon>
        <taxon>Rhodocyclales</taxon>
        <taxon>Azonexaceae</taxon>
        <taxon>Dechloromonas</taxon>
    </lineage>
</organism>
<evidence type="ECO:0000313" key="3">
    <source>
        <dbReference type="EMBL" id="AAZ45459.1"/>
    </source>
</evidence>
<feature type="region of interest" description="Disordered" evidence="1">
    <location>
        <begin position="86"/>
        <end position="114"/>
    </location>
</feature>
<feature type="domain" description="EF-hand" evidence="2">
    <location>
        <begin position="42"/>
        <end position="77"/>
    </location>
</feature>
<dbReference type="eggNOG" id="COG5126">
    <property type="taxonomic scope" value="Bacteria"/>
</dbReference>
<dbReference type="KEGG" id="dar:Daro_0703"/>
<dbReference type="OrthoDB" id="8590058at2"/>
<dbReference type="SMART" id="SM00054">
    <property type="entry name" value="EFh"/>
    <property type="match status" value="3"/>
</dbReference>
<dbReference type="Gene3D" id="1.10.238.10">
    <property type="entry name" value="EF-hand"/>
    <property type="match status" value="2"/>
</dbReference>
<feature type="domain" description="EF-hand" evidence="2">
    <location>
        <begin position="143"/>
        <end position="169"/>
    </location>
</feature>
<dbReference type="InterPro" id="IPR002048">
    <property type="entry name" value="EF_hand_dom"/>
</dbReference>
<feature type="domain" description="EF-hand" evidence="2">
    <location>
        <begin position="6"/>
        <end position="41"/>
    </location>
</feature>
<evidence type="ECO:0000256" key="1">
    <source>
        <dbReference type="SAM" id="MobiDB-lite"/>
    </source>
</evidence>
<evidence type="ECO:0000259" key="2">
    <source>
        <dbReference type="PROSITE" id="PS50222"/>
    </source>
</evidence>
<name>Q47I72_DECAR</name>
<dbReference type="Pfam" id="PF13499">
    <property type="entry name" value="EF-hand_7"/>
    <property type="match status" value="1"/>
</dbReference>
<feature type="compositionally biased region" description="Low complexity" evidence="1">
    <location>
        <begin position="165"/>
        <end position="193"/>
    </location>
</feature>
<dbReference type="AlphaFoldDB" id="Q47I72"/>
<sequence>MVSNLSSSTSISQLFAKLDTKSQGYLEKSDIVSAFSKIGSDSNTSSADDVFAALDSDSDGKVTESEFSTTLSKLQEELDNQFNQMRMQGQGGQSPQGMSGMPPPPPPQNDQGFTKDELTSQLEDIGSSDSKRSSFISNAVQNFDAADTNGDGKVSFAEAQALNSSLSDSTSSADSATASTASSSSASNTNTNTEAQVMKKIMQLMHAYGAASDNTSNSSLSSLLSVSA</sequence>
<dbReference type="EMBL" id="CP000089">
    <property type="protein sequence ID" value="AAZ45459.1"/>
    <property type="molecule type" value="Genomic_DNA"/>
</dbReference>
<dbReference type="InterPro" id="IPR018247">
    <property type="entry name" value="EF_Hand_1_Ca_BS"/>
</dbReference>
<reference evidence="3" key="1">
    <citation type="submission" date="2005-08" db="EMBL/GenBank/DDBJ databases">
        <title>Complete sequence of Dechloromonas aromatica RCB.</title>
        <authorList>
            <person name="Salinero K.K."/>
            <person name="Copeland A."/>
            <person name="Lucas S."/>
            <person name="Lapidus A."/>
            <person name="Barry K."/>
            <person name="Detter J.C."/>
            <person name="Glavina T."/>
            <person name="Hammon N."/>
            <person name="Israni S."/>
            <person name="Pitluck S."/>
            <person name="Di Bartolo G."/>
            <person name="Trong S."/>
            <person name="Schmutz J."/>
            <person name="Larimer F."/>
            <person name="Land M."/>
            <person name="Ivanova N."/>
            <person name="Richardson P."/>
        </authorList>
    </citation>
    <scope>NUCLEOTIDE SEQUENCE</scope>
    <source>
        <strain evidence="3">RCB</strain>
    </source>
</reference>
<feature type="region of interest" description="Disordered" evidence="1">
    <location>
        <begin position="165"/>
        <end position="194"/>
    </location>
</feature>
<gene>
    <name evidence="3" type="ordered locus">Daro_0703</name>
</gene>
<dbReference type="SUPFAM" id="SSF47473">
    <property type="entry name" value="EF-hand"/>
    <property type="match status" value="1"/>
</dbReference>
<proteinExistence type="predicted"/>
<dbReference type="PROSITE" id="PS00018">
    <property type="entry name" value="EF_HAND_1"/>
    <property type="match status" value="1"/>
</dbReference>
<dbReference type="HOGENOM" id="CLU_076603_0_0_4"/>